<dbReference type="EMBL" id="FRAA01000003">
    <property type="protein sequence ID" value="SHK21262.1"/>
    <property type="molecule type" value="Genomic_DNA"/>
</dbReference>
<name>A0A1M6QLY7_REIAG</name>
<dbReference type="STRING" id="156994.SAMN04488028_103384"/>
<organism evidence="1 2">
    <name type="scientific">Reichenbachiella agariperforans</name>
    <dbReference type="NCBI Taxonomy" id="156994"/>
    <lineage>
        <taxon>Bacteria</taxon>
        <taxon>Pseudomonadati</taxon>
        <taxon>Bacteroidota</taxon>
        <taxon>Cytophagia</taxon>
        <taxon>Cytophagales</taxon>
        <taxon>Reichenbachiellaceae</taxon>
        <taxon>Reichenbachiella</taxon>
    </lineage>
</organism>
<protein>
    <submittedName>
        <fullName evidence="1">Uncharacterized protein</fullName>
    </submittedName>
</protein>
<evidence type="ECO:0000313" key="1">
    <source>
        <dbReference type="EMBL" id="SHK21262.1"/>
    </source>
</evidence>
<accession>A0A1M6QLY7</accession>
<reference evidence="2" key="1">
    <citation type="submission" date="2016-11" db="EMBL/GenBank/DDBJ databases">
        <authorList>
            <person name="Varghese N."/>
            <person name="Submissions S."/>
        </authorList>
    </citation>
    <scope>NUCLEOTIDE SEQUENCE [LARGE SCALE GENOMIC DNA]</scope>
    <source>
        <strain evidence="2">DSM 26134</strain>
    </source>
</reference>
<keyword evidence="2" id="KW-1185">Reference proteome</keyword>
<evidence type="ECO:0000313" key="2">
    <source>
        <dbReference type="Proteomes" id="UP000184474"/>
    </source>
</evidence>
<proteinExistence type="predicted"/>
<gene>
    <name evidence="1" type="ORF">SAMN04488028_103384</name>
</gene>
<dbReference type="AlphaFoldDB" id="A0A1M6QLY7"/>
<dbReference type="RefSeq" id="WP_073122497.1">
    <property type="nucleotide sequence ID" value="NZ_FRAA01000003.1"/>
</dbReference>
<dbReference type="Proteomes" id="UP000184474">
    <property type="component" value="Unassembled WGS sequence"/>
</dbReference>
<sequence length="206" mass="23877">MLNKPFFFAFIFIGSTLFGLHIYDKNHKVDLTIEQAMEPVQHLSNARQAIVHEQFDKSIMELDEAIIDMRRIEKIADSSASAYVEKAIADLALVEAEIRNDTILLDDLNHAFFNALNSIAYANLTISEQNLDKGDKYKAIRFMNATFKEMVSSLEFATSERDKEKERKVIEDIKTILENMQKPGDQYNFNYDTLNREFEELIEIHD</sequence>